<proteinExistence type="predicted"/>
<dbReference type="InterPro" id="IPR033294">
    <property type="entry name" value="Erlin1/2"/>
</dbReference>
<dbReference type="AlphaFoldDB" id="A0A6C0J6R3"/>
<keyword evidence="8" id="KW-0175">Coiled coil</keyword>
<protein>
    <recommendedName>
        <fullName evidence="9">Band 7 domain-containing protein</fullName>
    </recommendedName>
</protein>
<evidence type="ECO:0000256" key="3">
    <source>
        <dbReference type="ARBA" id="ARBA00022824"/>
    </source>
</evidence>
<organism evidence="10">
    <name type="scientific">viral metagenome</name>
    <dbReference type="NCBI Taxonomy" id="1070528"/>
    <lineage>
        <taxon>unclassified sequences</taxon>
        <taxon>metagenomes</taxon>
        <taxon>organismal metagenomes</taxon>
    </lineage>
</organism>
<dbReference type="GO" id="GO:0032933">
    <property type="term" value="P:SREBP signaling pathway"/>
    <property type="evidence" value="ECO:0007669"/>
    <property type="project" value="TreeGrafter"/>
</dbReference>
<keyword evidence="6" id="KW-0472">Membrane</keyword>
<evidence type="ECO:0000259" key="9">
    <source>
        <dbReference type="SMART" id="SM00244"/>
    </source>
</evidence>
<comment type="subcellular location">
    <subcellularLocation>
        <location evidence="1">Endoplasmic reticulum membrane</location>
        <topology evidence="1">Single-pass type II membrane protein</topology>
    </subcellularLocation>
</comment>
<evidence type="ECO:0000256" key="8">
    <source>
        <dbReference type="SAM" id="Coils"/>
    </source>
</evidence>
<reference evidence="10" key="1">
    <citation type="journal article" date="2020" name="Nature">
        <title>Giant virus diversity and host interactions through global metagenomics.</title>
        <authorList>
            <person name="Schulz F."/>
            <person name="Roux S."/>
            <person name="Paez-Espino D."/>
            <person name="Jungbluth S."/>
            <person name="Walsh D.A."/>
            <person name="Denef V.J."/>
            <person name="McMahon K.D."/>
            <person name="Konstantinidis K.T."/>
            <person name="Eloe-Fadrosh E.A."/>
            <person name="Kyrpides N.C."/>
            <person name="Woyke T."/>
        </authorList>
    </citation>
    <scope>NUCLEOTIDE SEQUENCE</scope>
    <source>
        <strain evidence="10">GVMAG-M-3300025860-25</strain>
    </source>
</reference>
<keyword evidence="3" id="KW-0256">Endoplasmic reticulum</keyword>
<keyword evidence="5" id="KW-1133">Transmembrane helix</keyword>
<dbReference type="GO" id="GO:0031625">
    <property type="term" value="F:ubiquitin protein ligase binding"/>
    <property type="evidence" value="ECO:0007669"/>
    <property type="project" value="InterPro"/>
</dbReference>
<evidence type="ECO:0000256" key="7">
    <source>
        <dbReference type="ARBA" id="ARBA00023180"/>
    </source>
</evidence>
<evidence type="ECO:0000256" key="6">
    <source>
        <dbReference type="ARBA" id="ARBA00023136"/>
    </source>
</evidence>
<dbReference type="EMBL" id="MN740338">
    <property type="protein sequence ID" value="QHU01342.1"/>
    <property type="molecule type" value="Genomic_DNA"/>
</dbReference>
<dbReference type="PANTHER" id="PTHR15351:SF3">
    <property type="entry name" value="ERLIN"/>
    <property type="match status" value="1"/>
</dbReference>
<evidence type="ECO:0000256" key="1">
    <source>
        <dbReference type="ARBA" id="ARBA00004648"/>
    </source>
</evidence>
<keyword evidence="4" id="KW-0735">Signal-anchor</keyword>
<accession>A0A6C0J6R3</accession>
<dbReference type="GO" id="GO:0005789">
    <property type="term" value="C:endoplasmic reticulum membrane"/>
    <property type="evidence" value="ECO:0007669"/>
    <property type="project" value="UniProtKB-SubCell"/>
</dbReference>
<dbReference type="Pfam" id="PF01145">
    <property type="entry name" value="Band_7"/>
    <property type="match status" value="1"/>
</dbReference>
<evidence type="ECO:0000256" key="4">
    <source>
        <dbReference type="ARBA" id="ARBA00022968"/>
    </source>
</evidence>
<dbReference type="GO" id="GO:0015485">
    <property type="term" value="F:cholesterol binding"/>
    <property type="evidence" value="ECO:0007669"/>
    <property type="project" value="TreeGrafter"/>
</dbReference>
<keyword evidence="7" id="KW-0325">Glycoprotein</keyword>
<dbReference type="SMART" id="SM00244">
    <property type="entry name" value="PHB"/>
    <property type="match status" value="1"/>
</dbReference>
<dbReference type="PANTHER" id="PTHR15351">
    <property type="entry name" value="ERLIN (ER LIPID RAFT ASSOCIATED PROTEIN) HOMOLOG"/>
    <property type="match status" value="1"/>
</dbReference>
<feature type="coiled-coil region" evidence="8">
    <location>
        <begin position="175"/>
        <end position="260"/>
    </location>
</feature>
<name>A0A6C0J6R3_9ZZZZ</name>
<keyword evidence="2" id="KW-0812">Transmembrane</keyword>
<dbReference type="InterPro" id="IPR001107">
    <property type="entry name" value="Band_7"/>
</dbReference>
<evidence type="ECO:0000313" key="10">
    <source>
        <dbReference type="EMBL" id="QHU01342.1"/>
    </source>
</evidence>
<evidence type="ECO:0000256" key="2">
    <source>
        <dbReference type="ARBA" id="ARBA00022692"/>
    </source>
</evidence>
<evidence type="ECO:0000256" key="5">
    <source>
        <dbReference type="ARBA" id="ARBA00022989"/>
    </source>
</evidence>
<sequence length="327" mass="37695">MLFETIAALSILGLSLTSIFECQQGHRCVIYRGGSLLKDITEPGFNYKAPFVTRAHNVQVTWQTDRVENIICGSSQGGSAYLDVEVVNKLNKSDDCILKVVGEHTIGYDKPLIFDYIPSEVAQFCKNYTLDDIVIREFDKLDEILLGKLRLNIDSYGLSDCLEIKNVRINRPKLNDDMVKKFESIENEKKAMELAEKEKETQRVKLESKLQKELMEMDRLRKTTEIEMEIQISKARAFAEKQLINDRMNLETRRNDAEGEKISLIKKSEGYNTLLSNPEYIKLETMRTAYHNSKIVIGEIPKNSIFNFDFPKTGYTDYMSFMNETTF</sequence>
<feature type="domain" description="Band 7" evidence="9">
    <location>
        <begin position="17"/>
        <end position="186"/>
    </location>
</feature>